<keyword evidence="2 5" id="KW-0812">Transmembrane</keyword>
<evidence type="ECO:0000256" key="4">
    <source>
        <dbReference type="ARBA" id="ARBA00023136"/>
    </source>
</evidence>
<dbReference type="OMA" id="NTMRHAC"/>
<feature type="domain" description="J" evidence="6">
    <location>
        <begin position="19"/>
        <end position="83"/>
    </location>
</feature>
<dbReference type="AlphaFoldDB" id="B4HAB0"/>
<evidence type="ECO:0000256" key="3">
    <source>
        <dbReference type="ARBA" id="ARBA00022989"/>
    </source>
</evidence>
<dbReference type="SMART" id="SM00271">
    <property type="entry name" value="DnaJ"/>
    <property type="match status" value="1"/>
</dbReference>
<dbReference type="CDD" id="cd06257">
    <property type="entry name" value="DnaJ"/>
    <property type="match status" value="1"/>
</dbReference>
<dbReference type="GO" id="GO:0071218">
    <property type="term" value="P:cellular response to misfolded protein"/>
    <property type="evidence" value="ECO:0007669"/>
    <property type="project" value="TreeGrafter"/>
</dbReference>
<keyword evidence="3 5" id="KW-1133">Transmembrane helix</keyword>
<name>B4HAB0_DROPE</name>
<accession>B4HAB0</accession>
<evidence type="ECO:0000256" key="2">
    <source>
        <dbReference type="ARBA" id="ARBA00022692"/>
    </source>
</evidence>
<dbReference type="InterPro" id="IPR036869">
    <property type="entry name" value="J_dom_sf"/>
</dbReference>
<dbReference type="GO" id="GO:0030544">
    <property type="term" value="F:Hsp70 protein binding"/>
    <property type="evidence" value="ECO:0007669"/>
    <property type="project" value="TreeGrafter"/>
</dbReference>
<dbReference type="InterPro" id="IPR015399">
    <property type="entry name" value="DUF1977_DnaJ-like"/>
</dbReference>
<dbReference type="Proteomes" id="UP000008744">
    <property type="component" value="Unassembled WGS sequence"/>
</dbReference>
<keyword evidence="4 5" id="KW-0472">Membrane</keyword>
<dbReference type="PANTHER" id="PTHR43908:SF3">
    <property type="entry name" value="AT29763P-RELATED"/>
    <property type="match status" value="1"/>
</dbReference>
<dbReference type="HOGENOM" id="CLU_1166917_0_0_1"/>
<dbReference type="Pfam" id="PF09320">
    <property type="entry name" value="DUF1977"/>
    <property type="match status" value="1"/>
</dbReference>
<keyword evidence="8" id="KW-1185">Reference proteome</keyword>
<dbReference type="OrthoDB" id="445556at2759"/>
<protein>
    <submittedName>
        <fullName evidence="7">GL21375</fullName>
    </submittedName>
</protein>
<reference evidence="7 8" key="1">
    <citation type="journal article" date="2007" name="Nature">
        <title>Evolution of genes and genomes on the Drosophila phylogeny.</title>
        <authorList>
            <consortium name="Drosophila 12 Genomes Consortium"/>
            <person name="Clark A.G."/>
            <person name="Eisen M.B."/>
            <person name="Smith D.R."/>
            <person name="Bergman C.M."/>
            <person name="Oliver B."/>
            <person name="Markow T.A."/>
            <person name="Kaufman T.C."/>
            <person name="Kellis M."/>
            <person name="Gelbart W."/>
            <person name="Iyer V.N."/>
            <person name="Pollard D.A."/>
            <person name="Sackton T.B."/>
            <person name="Larracuente A.M."/>
            <person name="Singh N.D."/>
            <person name="Abad J.P."/>
            <person name="Abt D.N."/>
            <person name="Adryan B."/>
            <person name="Aguade M."/>
            <person name="Akashi H."/>
            <person name="Anderson W.W."/>
            <person name="Aquadro C.F."/>
            <person name="Ardell D.H."/>
            <person name="Arguello R."/>
            <person name="Artieri C.G."/>
            <person name="Barbash D.A."/>
            <person name="Barker D."/>
            <person name="Barsanti P."/>
            <person name="Batterham P."/>
            <person name="Batzoglou S."/>
            <person name="Begun D."/>
            <person name="Bhutkar A."/>
            <person name="Blanco E."/>
            <person name="Bosak S.A."/>
            <person name="Bradley R.K."/>
            <person name="Brand A.D."/>
            <person name="Brent M.R."/>
            <person name="Brooks A.N."/>
            <person name="Brown R.H."/>
            <person name="Butlin R.K."/>
            <person name="Caggese C."/>
            <person name="Calvi B.R."/>
            <person name="Bernardo de Carvalho A."/>
            <person name="Caspi A."/>
            <person name="Castrezana S."/>
            <person name="Celniker S.E."/>
            <person name="Chang J.L."/>
            <person name="Chapple C."/>
            <person name="Chatterji S."/>
            <person name="Chinwalla A."/>
            <person name="Civetta A."/>
            <person name="Clifton S.W."/>
            <person name="Comeron J.M."/>
            <person name="Costello J.C."/>
            <person name="Coyne J.A."/>
            <person name="Daub J."/>
            <person name="David R.G."/>
            <person name="Delcher A.L."/>
            <person name="Delehaunty K."/>
            <person name="Do C.B."/>
            <person name="Ebling H."/>
            <person name="Edwards K."/>
            <person name="Eickbush T."/>
            <person name="Evans J.D."/>
            <person name="Filipski A."/>
            <person name="Findeiss S."/>
            <person name="Freyhult E."/>
            <person name="Fulton L."/>
            <person name="Fulton R."/>
            <person name="Garcia A.C."/>
            <person name="Gardiner A."/>
            <person name="Garfield D.A."/>
            <person name="Garvin B.E."/>
            <person name="Gibson G."/>
            <person name="Gilbert D."/>
            <person name="Gnerre S."/>
            <person name="Godfrey J."/>
            <person name="Good R."/>
            <person name="Gotea V."/>
            <person name="Gravely B."/>
            <person name="Greenberg A.J."/>
            <person name="Griffiths-Jones S."/>
            <person name="Gross S."/>
            <person name="Guigo R."/>
            <person name="Gustafson E.A."/>
            <person name="Haerty W."/>
            <person name="Hahn M.W."/>
            <person name="Halligan D.L."/>
            <person name="Halpern A.L."/>
            <person name="Halter G.M."/>
            <person name="Han M.V."/>
            <person name="Heger A."/>
            <person name="Hillier L."/>
            <person name="Hinrichs A.S."/>
            <person name="Holmes I."/>
            <person name="Hoskins R.A."/>
            <person name="Hubisz M.J."/>
            <person name="Hultmark D."/>
            <person name="Huntley M.A."/>
            <person name="Jaffe D.B."/>
            <person name="Jagadeeshan S."/>
            <person name="Jeck W.R."/>
            <person name="Johnson J."/>
            <person name="Jones C.D."/>
            <person name="Jordan W.C."/>
            <person name="Karpen G.H."/>
            <person name="Kataoka E."/>
            <person name="Keightley P.D."/>
            <person name="Kheradpour P."/>
            <person name="Kirkness E.F."/>
            <person name="Koerich L.B."/>
            <person name="Kristiansen K."/>
            <person name="Kudrna D."/>
            <person name="Kulathinal R.J."/>
            <person name="Kumar S."/>
            <person name="Kwok R."/>
            <person name="Lander E."/>
            <person name="Langley C.H."/>
            <person name="Lapoint R."/>
            <person name="Lazzaro B.P."/>
            <person name="Lee S.J."/>
            <person name="Levesque L."/>
            <person name="Li R."/>
            <person name="Lin C.F."/>
            <person name="Lin M.F."/>
            <person name="Lindblad-Toh K."/>
            <person name="Llopart A."/>
            <person name="Long M."/>
            <person name="Low L."/>
            <person name="Lozovsky E."/>
            <person name="Lu J."/>
            <person name="Luo M."/>
            <person name="Machado C.A."/>
            <person name="Makalowski W."/>
            <person name="Marzo M."/>
            <person name="Matsuda M."/>
            <person name="Matzkin L."/>
            <person name="McAllister B."/>
            <person name="McBride C.S."/>
            <person name="McKernan B."/>
            <person name="McKernan K."/>
            <person name="Mendez-Lago M."/>
            <person name="Minx P."/>
            <person name="Mollenhauer M.U."/>
            <person name="Montooth K."/>
            <person name="Mount S.M."/>
            <person name="Mu X."/>
            <person name="Myers E."/>
            <person name="Negre B."/>
            <person name="Newfeld S."/>
            <person name="Nielsen R."/>
            <person name="Noor M.A."/>
            <person name="O'Grady P."/>
            <person name="Pachter L."/>
            <person name="Papaceit M."/>
            <person name="Parisi M.J."/>
            <person name="Parisi M."/>
            <person name="Parts L."/>
            <person name="Pedersen J.S."/>
            <person name="Pesole G."/>
            <person name="Phillippy A.M."/>
            <person name="Ponting C.P."/>
            <person name="Pop M."/>
            <person name="Porcelli D."/>
            <person name="Powell J.R."/>
            <person name="Prohaska S."/>
            <person name="Pruitt K."/>
            <person name="Puig M."/>
            <person name="Quesneville H."/>
            <person name="Ram K.R."/>
            <person name="Rand D."/>
            <person name="Rasmussen M.D."/>
            <person name="Reed L.K."/>
            <person name="Reenan R."/>
            <person name="Reily A."/>
            <person name="Remington K.A."/>
            <person name="Rieger T.T."/>
            <person name="Ritchie M.G."/>
            <person name="Robin C."/>
            <person name="Rogers Y.H."/>
            <person name="Rohde C."/>
            <person name="Rozas J."/>
            <person name="Rubenfield M.J."/>
            <person name="Ruiz A."/>
            <person name="Russo S."/>
            <person name="Salzberg S.L."/>
            <person name="Sanchez-Gracia A."/>
            <person name="Saranga D.J."/>
            <person name="Sato H."/>
            <person name="Schaeffer S.W."/>
            <person name="Schatz M.C."/>
            <person name="Schlenke T."/>
            <person name="Schwartz R."/>
            <person name="Segarra C."/>
            <person name="Singh R.S."/>
            <person name="Sirot L."/>
            <person name="Sirota M."/>
            <person name="Sisneros N.B."/>
            <person name="Smith C.D."/>
            <person name="Smith T.F."/>
            <person name="Spieth J."/>
            <person name="Stage D.E."/>
            <person name="Stark A."/>
            <person name="Stephan W."/>
            <person name="Strausberg R.L."/>
            <person name="Strempel S."/>
            <person name="Sturgill D."/>
            <person name="Sutton G."/>
            <person name="Sutton G.G."/>
            <person name="Tao W."/>
            <person name="Teichmann S."/>
            <person name="Tobari Y.N."/>
            <person name="Tomimura Y."/>
            <person name="Tsolas J.M."/>
            <person name="Valente V.L."/>
            <person name="Venter E."/>
            <person name="Venter J.C."/>
            <person name="Vicario S."/>
            <person name="Vieira F.G."/>
            <person name="Vilella A.J."/>
            <person name="Villasante A."/>
            <person name="Walenz B."/>
            <person name="Wang J."/>
            <person name="Wasserman M."/>
            <person name="Watts T."/>
            <person name="Wilson D."/>
            <person name="Wilson R.K."/>
            <person name="Wing R.A."/>
            <person name="Wolfner M.F."/>
            <person name="Wong A."/>
            <person name="Wong G.K."/>
            <person name="Wu C.I."/>
            <person name="Wu G."/>
            <person name="Yamamoto D."/>
            <person name="Yang H.P."/>
            <person name="Yang S.P."/>
            <person name="Yorke J.A."/>
            <person name="Yoshida K."/>
            <person name="Zdobnov E."/>
            <person name="Zhang P."/>
            <person name="Zhang Y."/>
            <person name="Zimin A.V."/>
            <person name="Baldwin J."/>
            <person name="Abdouelleil A."/>
            <person name="Abdulkadir J."/>
            <person name="Abebe A."/>
            <person name="Abera B."/>
            <person name="Abreu J."/>
            <person name="Acer S.C."/>
            <person name="Aftuck L."/>
            <person name="Alexander A."/>
            <person name="An P."/>
            <person name="Anderson E."/>
            <person name="Anderson S."/>
            <person name="Arachi H."/>
            <person name="Azer M."/>
            <person name="Bachantsang P."/>
            <person name="Barry A."/>
            <person name="Bayul T."/>
            <person name="Berlin A."/>
            <person name="Bessette D."/>
            <person name="Bloom T."/>
            <person name="Blye J."/>
            <person name="Boguslavskiy L."/>
            <person name="Bonnet C."/>
            <person name="Boukhgalter B."/>
            <person name="Bourzgui I."/>
            <person name="Brown A."/>
            <person name="Cahill P."/>
            <person name="Channer S."/>
            <person name="Cheshatsang Y."/>
            <person name="Chuda L."/>
            <person name="Citroen M."/>
            <person name="Collymore A."/>
            <person name="Cooke P."/>
            <person name="Costello M."/>
            <person name="D'Aco K."/>
            <person name="Daza R."/>
            <person name="De Haan G."/>
            <person name="DeGray S."/>
            <person name="DeMaso C."/>
            <person name="Dhargay N."/>
            <person name="Dooley K."/>
            <person name="Dooley E."/>
            <person name="Doricent M."/>
            <person name="Dorje P."/>
            <person name="Dorjee K."/>
            <person name="Dupes A."/>
            <person name="Elong R."/>
            <person name="Falk J."/>
            <person name="Farina A."/>
            <person name="Faro S."/>
            <person name="Ferguson D."/>
            <person name="Fisher S."/>
            <person name="Foley C.D."/>
            <person name="Franke A."/>
            <person name="Friedrich D."/>
            <person name="Gadbois L."/>
            <person name="Gearin G."/>
            <person name="Gearin C.R."/>
            <person name="Giannoukos G."/>
            <person name="Goode T."/>
            <person name="Graham J."/>
            <person name="Grandbois E."/>
            <person name="Grewal S."/>
            <person name="Gyaltsen K."/>
            <person name="Hafez N."/>
            <person name="Hagos B."/>
            <person name="Hall J."/>
            <person name="Henson C."/>
            <person name="Hollinger A."/>
            <person name="Honan T."/>
            <person name="Huard M.D."/>
            <person name="Hughes L."/>
            <person name="Hurhula B."/>
            <person name="Husby M.E."/>
            <person name="Kamat A."/>
            <person name="Kanga B."/>
            <person name="Kashin S."/>
            <person name="Khazanovich D."/>
            <person name="Kisner P."/>
            <person name="Lance K."/>
            <person name="Lara M."/>
            <person name="Lee W."/>
            <person name="Lennon N."/>
            <person name="Letendre F."/>
            <person name="LeVine R."/>
            <person name="Lipovsky A."/>
            <person name="Liu X."/>
            <person name="Liu J."/>
            <person name="Liu S."/>
            <person name="Lokyitsang T."/>
            <person name="Lokyitsang Y."/>
            <person name="Lubonja R."/>
            <person name="Lui A."/>
            <person name="MacDonald P."/>
            <person name="Magnisalis V."/>
            <person name="Maru K."/>
            <person name="Matthews C."/>
            <person name="McCusker W."/>
            <person name="McDonough S."/>
            <person name="Mehta T."/>
            <person name="Meldrim J."/>
            <person name="Meneus L."/>
            <person name="Mihai O."/>
            <person name="Mihalev A."/>
            <person name="Mihova T."/>
            <person name="Mittelman R."/>
            <person name="Mlenga V."/>
            <person name="Montmayeur A."/>
            <person name="Mulrain L."/>
            <person name="Navidi A."/>
            <person name="Naylor J."/>
            <person name="Negash T."/>
            <person name="Nguyen T."/>
            <person name="Nguyen N."/>
            <person name="Nicol R."/>
            <person name="Norbu C."/>
            <person name="Norbu N."/>
            <person name="Novod N."/>
            <person name="O'Neill B."/>
            <person name="Osman S."/>
            <person name="Markiewicz E."/>
            <person name="Oyono O.L."/>
            <person name="Patti C."/>
            <person name="Phunkhang P."/>
            <person name="Pierre F."/>
            <person name="Priest M."/>
            <person name="Raghuraman S."/>
            <person name="Rege F."/>
            <person name="Reyes R."/>
            <person name="Rise C."/>
            <person name="Rogov P."/>
            <person name="Ross K."/>
            <person name="Ryan E."/>
            <person name="Settipalli S."/>
            <person name="Shea T."/>
            <person name="Sherpa N."/>
            <person name="Shi L."/>
            <person name="Shih D."/>
            <person name="Sparrow T."/>
            <person name="Spaulding J."/>
            <person name="Stalker J."/>
            <person name="Stange-Thomann N."/>
            <person name="Stavropoulos S."/>
            <person name="Stone C."/>
            <person name="Strader C."/>
            <person name="Tesfaye S."/>
            <person name="Thomson T."/>
            <person name="Thoulutsang Y."/>
            <person name="Thoulutsang D."/>
            <person name="Topham K."/>
            <person name="Topping I."/>
            <person name="Tsamla T."/>
            <person name="Vassiliev H."/>
            <person name="Vo A."/>
            <person name="Wangchuk T."/>
            <person name="Wangdi T."/>
            <person name="Weiand M."/>
            <person name="Wilkinson J."/>
            <person name="Wilson A."/>
            <person name="Yadav S."/>
            <person name="Young G."/>
            <person name="Yu Q."/>
            <person name="Zembek L."/>
            <person name="Zhong D."/>
            <person name="Zimmer A."/>
            <person name="Zwirko Z."/>
            <person name="Jaffe D.B."/>
            <person name="Alvarez P."/>
            <person name="Brockman W."/>
            <person name="Butler J."/>
            <person name="Chin C."/>
            <person name="Gnerre S."/>
            <person name="Grabherr M."/>
            <person name="Kleber M."/>
            <person name="Mauceli E."/>
            <person name="MacCallum I."/>
        </authorList>
    </citation>
    <scope>NUCLEOTIDE SEQUENCE [LARGE SCALE GENOMIC DNA]</scope>
    <source>
        <strain evidence="8">MSH-3 / Tucson 14011-0111.49</strain>
    </source>
</reference>
<dbReference type="PANTHER" id="PTHR43908">
    <property type="entry name" value="AT29763P-RELATED"/>
    <property type="match status" value="1"/>
</dbReference>
<feature type="transmembrane region" description="Helical" evidence="5">
    <location>
        <begin position="128"/>
        <end position="146"/>
    </location>
</feature>
<dbReference type="Pfam" id="PF00226">
    <property type="entry name" value="DnaJ"/>
    <property type="match status" value="1"/>
</dbReference>
<dbReference type="InterPro" id="IPR051100">
    <property type="entry name" value="DnaJ_subfamily_B/C"/>
</dbReference>
<dbReference type="Gene3D" id="1.10.287.110">
    <property type="entry name" value="DnaJ domain"/>
    <property type="match status" value="1"/>
</dbReference>
<dbReference type="EMBL" id="CH479239">
    <property type="protein sequence ID" value="EDW37504.1"/>
    <property type="molecule type" value="Genomic_DNA"/>
</dbReference>
<dbReference type="PROSITE" id="PS50076">
    <property type="entry name" value="DNAJ_2"/>
    <property type="match status" value="1"/>
</dbReference>
<organism evidence="8">
    <name type="scientific">Drosophila persimilis</name>
    <name type="common">Fruit fly</name>
    <dbReference type="NCBI Taxonomy" id="7234"/>
    <lineage>
        <taxon>Eukaryota</taxon>
        <taxon>Metazoa</taxon>
        <taxon>Ecdysozoa</taxon>
        <taxon>Arthropoda</taxon>
        <taxon>Hexapoda</taxon>
        <taxon>Insecta</taxon>
        <taxon>Pterygota</taxon>
        <taxon>Neoptera</taxon>
        <taxon>Endopterygota</taxon>
        <taxon>Diptera</taxon>
        <taxon>Brachycera</taxon>
        <taxon>Muscomorpha</taxon>
        <taxon>Ephydroidea</taxon>
        <taxon>Drosophilidae</taxon>
        <taxon>Drosophila</taxon>
        <taxon>Sophophora</taxon>
    </lineage>
</organism>
<dbReference type="SUPFAM" id="SSF46565">
    <property type="entry name" value="Chaperone J-domain"/>
    <property type="match status" value="1"/>
</dbReference>
<dbReference type="GO" id="GO:0005789">
    <property type="term" value="C:endoplasmic reticulum membrane"/>
    <property type="evidence" value="ECO:0007669"/>
    <property type="project" value="TreeGrafter"/>
</dbReference>
<evidence type="ECO:0000313" key="8">
    <source>
        <dbReference type="Proteomes" id="UP000008744"/>
    </source>
</evidence>
<sequence>MNTIDQKKAVRRIHSCGNNYYKMLDVPQNATEAQILMSFKKMAKKVHPDKNFDPRATETFQDLLKAKNVLMDSTMRKDFDQKLRCSYGETRWNRWGNSKRSGRSNGGSNGGLDAGRSGGRFSSFKPQWAFIVLIIFVWIIVYLFYIPSYSLISSEKFPLKCTTTNIKVPYYLPQNRDCFTKYKPLGNLWEIMVVNNFWNTMRHACNAEMHYRDTLLEYARKMQMPSCDKLDFFTNGYY</sequence>
<evidence type="ECO:0000313" key="7">
    <source>
        <dbReference type="EMBL" id="EDW37504.1"/>
    </source>
</evidence>
<dbReference type="PhylomeDB" id="B4HAB0"/>
<evidence type="ECO:0000256" key="1">
    <source>
        <dbReference type="ARBA" id="ARBA00004167"/>
    </source>
</evidence>
<proteinExistence type="predicted"/>
<evidence type="ECO:0000256" key="5">
    <source>
        <dbReference type="SAM" id="Phobius"/>
    </source>
</evidence>
<evidence type="ECO:0000259" key="6">
    <source>
        <dbReference type="PROSITE" id="PS50076"/>
    </source>
</evidence>
<gene>
    <name evidence="7" type="primary">Dper\GL21375</name>
    <name evidence="7" type="ORF">Dper_GL21375</name>
</gene>
<dbReference type="STRING" id="7234.B4HAB0"/>
<comment type="subcellular location">
    <subcellularLocation>
        <location evidence="1">Membrane</location>
        <topology evidence="1">Single-pass membrane protein</topology>
    </subcellularLocation>
</comment>
<dbReference type="InterPro" id="IPR001623">
    <property type="entry name" value="DnaJ_domain"/>
</dbReference>
<dbReference type="PRINTS" id="PR00625">
    <property type="entry name" value="JDOMAIN"/>
</dbReference>
<dbReference type="eggNOG" id="KOG0714">
    <property type="taxonomic scope" value="Eukaryota"/>
</dbReference>